<gene>
    <name evidence="4" type="ORF">HK12_00970</name>
</gene>
<dbReference type="InterPro" id="IPR029044">
    <property type="entry name" value="Nucleotide-diphossugar_trans"/>
</dbReference>
<evidence type="ECO:0000313" key="4">
    <source>
        <dbReference type="EMBL" id="OUI84504.1"/>
    </source>
</evidence>
<protein>
    <submittedName>
        <fullName evidence="4">3-deoxy-manno-octulosonate cytidylyltransferase</fullName>
    </submittedName>
</protein>
<dbReference type="CDD" id="cd02517">
    <property type="entry name" value="CMP-KDO-Synthetase"/>
    <property type="match status" value="1"/>
</dbReference>
<dbReference type="NCBIfam" id="NF003952">
    <property type="entry name" value="PRK05450.1-5"/>
    <property type="match status" value="1"/>
</dbReference>
<dbReference type="AlphaFoldDB" id="A0A252A523"/>
<sequence>MTLPLVIIPARLASSRLPNKPLADIAGSPMIVHVLRAAQAANIGRVIVAAADQAIYDVVRHAGGEAVLTPPELPSGSDRVWHAVQQIDAQGTHELIINLQGDLPTFPPEHLQTLVGLMANPIYDLGTLVAPITTETEKHTDSVVKVACDFAANQSHTLGLYFSRAPLPWGAGPFWHHVGVYCWRRQALQHFVSLPESGLEQREKLEQLRALEAGMHIGCAPIPLAPFGVDTPKDLERAQQILSETNKQ</sequence>
<evidence type="ECO:0000256" key="2">
    <source>
        <dbReference type="ARBA" id="ARBA00022695"/>
    </source>
</evidence>
<dbReference type="InterPro" id="IPR003329">
    <property type="entry name" value="Cytidylyl_trans"/>
</dbReference>
<organism evidence="4 5">
    <name type="scientific">Acetobacter orientalis</name>
    <dbReference type="NCBI Taxonomy" id="146474"/>
    <lineage>
        <taxon>Bacteria</taxon>
        <taxon>Pseudomonadati</taxon>
        <taxon>Pseudomonadota</taxon>
        <taxon>Alphaproteobacteria</taxon>
        <taxon>Acetobacterales</taxon>
        <taxon>Acetobacteraceae</taxon>
        <taxon>Acetobacter</taxon>
    </lineage>
</organism>
<keyword evidence="3" id="KW-0448">Lipopolysaccharide biosynthesis</keyword>
<dbReference type="Pfam" id="PF02348">
    <property type="entry name" value="CTP_transf_3"/>
    <property type="match status" value="1"/>
</dbReference>
<dbReference type="RefSeq" id="WP_086551843.1">
    <property type="nucleotide sequence ID" value="NZ_JOMO01000011.1"/>
</dbReference>
<dbReference type="SUPFAM" id="SSF53448">
    <property type="entry name" value="Nucleotide-diphospho-sugar transferases"/>
    <property type="match status" value="1"/>
</dbReference>
<evidence type="ECO:0000256" key="3">
    <source>
        <dbReference type="ARBA" id="ARBA00022985"/>
    </source>
</evidence>
<dbReference type="GO" id="GO:0009103">
    <property type="term" value="P:lipopolysaccharide biosynthetic process"/>
    <property type="evidence" value="ECO:0007669"/>
    <property type="project" value="UniProtKB-KW"/>
</dbReference>
<evidence type="ECO:0000256" key="1">
    <source>
        <dbReference type="ARBA" id="ARBA00022679"/>
    </source>
</evidence>
<dbReference type="GO" id="GO:0005829">
    <property type="term" value="C:cytosol"/>
    <property type="evidence" value="ECO:0007669"/>
    <property type="project" value="TreeGrafter"/>
</dbReference>
<evidence type="ECO:0000313" key="5">
    <source>
        <dbReference type="Proteomes" id="UP000194639"/>
    </source>
</evidence>
<dbReference type="PANTHER" id="PTHR42866:SF2">
    <property type="entry name" value="3-DEOXY-MANNO-OCTULOSONATE CYTIDYLYLTRANSFERASE, MITOCHONDRIAL"/>
    <property type="match status" value="1"/>
</dbReference>
<dbReference type="PANTHER" id="PTHR42866">
    <property type="entry name" value="3-DEOXY-MANNO-OCTULOSONATE CYTIDYLYLTRANSFERASE"/>
    <property type="match status" value="1"/>
</dbReference>
<dbReference type="EMBL" id="JOMO01000011">
    <property type="protein sequence ID" value="OUI84504.1"/>
    <property type="molecule type" value="Genomic_DNA"/>
</dbReference>
<dbReference type="NCBIfam" id="NF003948">
    <property type="entry name" value="PRK05450.1-1"/>
    <property type="match status" value="1"/>
</dbReference>
<keyword evidence="1 4" id="KW-0808">Transferase</keyword>
<reference evidence="4 5" key="1">
    <citation type="submission" date="2014-06" db="EMBL/GenBank/DDBJ databases">
        <authorList>
            <person name="Ju J."/>
            <person name="Zhang J."/>
        </authorList>
    </citation>
    <scope>NUCLEOTIDE SEQUENCE [LARGE SCALE GENOMIC DNA]</scope>
    <source>
        <strain evidence="4">DmW_045</strain>
    </source>
</reference>
<dbReference type="GO" id="GO:0008690">
    <property type="term" value="F:3-deoxy-manno-octulosonate cytidylyltransferase activity"/>
    <property type="evidence" value="ECO:0007669"/>
    <property type="project" value="InterPro"/>
</dbReference>
<keyword evidence="2 4" id="KW-0548">Nucleotidyltransferase</keyword>
<dbReference type="InterPro" id="IPR004528">
    <property type="entry name" value="KdsB"/>
</dbReference>
<dbReference type="NCBIfam" id="TIGR00466">
    <property type="entry name" value="kdsB"/>
    <property type="match status" value="1"/>
</dbReference>
<proteinExistence type="predicted"/>
<accession>A0A252A523</accession>
<name>A0A252A523_9PROT</name>
<comment type="caution">
    <text evidence="4">The sequence shown here is derived from an EMBL/GenBank/DDBJ whole genome shotgun (WGS) entry which is preliminary data.</text>
</comment>
<dbReference type="Proteomes" id="UP000194639">
    <property type="component" value="Unassembled WGS sequence"/>
</dbReference>
<dbReference type="Gene3D" id="3.90.550.10">
    <property type="entry name" value="Spore Coat Polysaccharide Biosynthesis Protein SpsA, Chain A"/>
    <property type="match status" value="1"/>
</dbReference>